<evidence type="ECO:0000313" key="4">
    <source>
        <dbReference type="Proteomes" id="UP000064912"/>
    </source>
</evidence>
<reference evidence="2 4" key="1">
    <citation type="submission" date="2015-02" db="EMBL/GenBank/DDBJ databases">
        <title>Genome sequene of Rhodovulum sulfidophilum DSM 2351.</title>
        <authorList>
            <person name="Nagao N."/>
        </authorList>
    </citation>
    <scope>NUCLEOTIDE SEQUENCE [LARGE SCALE GENOMIC DNA]</scope>
    <source>
        <strain evidence="2 4">DSM 2351</strain>
    </source>
</reference>
<keyword evidence="1" id="KW-0812">Transmembrane</keyword>
<dbReference type="eggNOG" id="ENOG5032S4F">
    <property type="taxonomic scope" value="Bacteria"/>
</dbReference>
<name>A0A0D6AXR5_RHOSU</name>
<feature type="transmembrane region" description="Helical" evidence="1">
    <location>
        <begin position="30"/>
        <end position="59"/>
    </location>
</feature>
<dbReference type="InterPro" id="IPR025498">
    <property type="entry name" value="DUF4389"/>
</dbReference>
<dbReference type="Proteomes" id="UP000604473">
    <property type="component" value="Unassembled WGS sequence"/>
</dbReference>
<sequence length="100" mass="11261">MTDTNSTLNEGAQASDAQDKGYRPALIRGAWMLLMLALFYAAQMIMIIAAILQFGWLLFAKEENERIAEFGDKLANWMAIAARYLTVAGDAKPFPWTDWK</sequence>
<organism evidence="2 4">
    <name type="scientific">Rhodovulum sulfidophilum</name>
    <name type="common">Rhodobacter sulfidophilus</name>
    <dbReference type="NCBI Taxonomy" id="35806"/>
    <lineage>
        <taxon>Bacteria</taxon>
        <taxon>Pseudomonadati</taxon>
        <taxon>Pseudomonadota</taxon>
        <taxon>Alphaproteobacteria</taxon>
        <taxon>Rhodobacterales</taxon>
        <taxon>Paracoccaceae</taxon>
        <taxon>Rhodovulum</taxon>
    </lineage>
</organism>
<dbReference type="Pfam" id="PF14333">
    <property type="entry name" value="DUF4389"/>
    <property type="match status" value="1"/>
</dbReference>
<evidence type="ECO:0000313" key="2">
    <source>
        <dbReference type="EMBL" id="BAQ67561.1"/>
    </source>
</evidence>
<dbReference type="RefSeq" id="WP_052677950.1">
    <property type="nucleotide sequence ID" value="NZ_CP015421.1"/>
</dbReference>
<keyword evidence="1" id="KW-1133">Transmembrane helix</keyword>
<dbReference type="OrthoDB" id="7933712at2"/>
<evidence type="ECO:0000313" key="5">
    <source>
        <dbReference type="Proteomes" id="UP000604473"/>
    </source>
</evidence>
<dbReference type="Proteomes" id="UP000064912">
    <property type="component" value="Chromosome"/>
</dbReference>
<accession>A0A0D6AXR5</accession>
<dbReference type="EMBL" id="AP014800">
    <property type="protein sequence ID" value="BAQ67561.1"/>
    <property type="molecule type" value="Genomic_DNA"/>
</dbReference>
<dbReference type="AlphaFoldDB" id="A0A0D6AXR5"/>
<keyword evidence="5" id="KW-1185">Reference proteome</keyword>
<evidence type="ECO:0000313" key="3">
    <source>
        <dbReference type="EMBL" id="MBL3610651.1"/>
    </source>
</evidence>
<dbReference type="PATRIC" id="fig|35806.4.peg.399"/>
<evidence type="ECO:0000256" key="1">
    <source>
        <dbReference type="SAM" id="Phobius"/>
    </source>
</evidence>
<dbReference type="EMBL" id="JAESJJ010000031">
    <property type="protein sequence ID" value="MBL3610651.1"/>
    <property type="molecule type" value="Genomic_DNA"/>
</dbReference>
<proteinExistence type="predicted"/>
<dbReference type="KEGG" id="rsu:NHU_00390"/>
<protein>
    <submittedName>
        <fullName evidence="3">DUF4389 domain-containing protein</fullName>
    </submittedName>
</protein>
<dbReference type="GeneID" id="93538821"/>
<reference evidence="3 5" key="2">
    <citation type="submission" date="2021-01" db="EMBL/GenBank/DDBJ databases">
        <title>Draft genomes of Rhodovulum sulfidophilum.</title>
        <authorList>
            <person name="Guzman M.S."/>
        </authorList>
    </citation>
    <scope>NUCLEOTIDE SEQUENCE [LARGE SCALE GENOMIC DNA]</scope>
    <source>
        <strain evidence="3 5">AB35</strain>
    </source>
</reference>
<keyword evidence="1" id="KW-0472">Membrane</keyword>
<gene>
    <name evidence="3" type="ORF">JMM60_17980</name>
    <name evidence="2" type="ORF">NHU_00390</name>
</gene>